<comment type="caution">
    <text evidence="1">The sequence shown here is derived from an EMBL/GenBank/DDBJ whole genome shotgun (WGS) entry which is preliminary data.</text>
</comment>
<reference evidence="1" key="1">
    <citation type="journal article" date="2015" name="Nature">
        <title>Complex archaea that bridge the gap between prokaryotes and eukaryotes.</title>
        <authorList>
            <person name="Spang A."/>
            <person name="Saw J.H."/>
            <person name="Jorgensen S.L."/>
            <person name="Zaremba-Niedzwiedzka K."/>
            <person name="Martijn J."/>
            <person name="Lind A.E."/>
            <person name="van Eijk R."/>
            <person name="Schleper C."/>
            <person name="Guy L."/>
            <person name="Ettema T.J."/>
        </authorList>
    </citation>
    <scope>NUCLEOTIDE SEQUENCE</scope>
</reference>
<dbReference type="EMBL" id="LAZR01033837">
    <property type="protein sequence ID" value="KKL46980.1"/>
    <property type="molecule type" value="Genomic_DNA"/>
</dbReference>
<accession>A0A0F9EQ06</accession>
<gene>
    <name evidence="1" type="ORF">LCGC14_2340130</name>
</gene>
<protein>
    <submittedName>
        <fullName evidence="1">Uncharacterized protein</fullName>
    </submittedName>
</protein>
<organism evidence="1">
    <name type="scientific">marine sediment metagenome</name>
    <dbReference type="NCBI Taxonomy" id="412755"/>
    <lineage>
        <taxon>unclassified sequences</taxon>
        <taxon>metagenomes</taxon>
        <taxon>ecological metagenomes</taxon>
    </lineage>
</organism>
<sequence>MTEPTLSKTERCRQCGGEFFVGKGARELCNECLNVSQEERETLLSPNKEQETEG</sequence>
<evidence type="ECO:0000313" key="1">
    <source>
        <dbReference type="EMBL" id="KKL46980.1"/>
    </source>
</evidence>
<name>A0A0F9EQ06_9ZZZZ</name>
<proteinExistence type="predicted"/>
<dbReference type="AlphaFoldDB" id="A0A0F9EQ06"/>